<dbReference type="EMBL" id="JAPWTJ010000036">
    <property type="protein sequence ID" value="KAJ8984459.1"/>
    <property type="molecule type" value="Genomic_DNA"/>
</dbReference>
<gene>
    <name evidence="4" type="ORF">NQ317_012525</name>
</gene>
<feature type="domain" description="DRBM" evidence="3">
    <location>
        <begin position="263"/>
        <end position="330"/>
    </location>
</feature>
<organism evidence="4 5">
    <name type="scientific">Molorchus minor</name>
    <dbReference type="NCBI Taxonomy" id="1323400"/>
    <lineage>
        <taxon>Eukaryota</taxon>
        <taxon>Metazoa</taxon>
        <taxon>Ecdysozoa</taxon>
        <taxon>Arthropoda</taxon>
        <taxon>Hexapoda</taxon>
        <taxon>Insecta</taxon>
        <taxon>Pterygota</taxon>
        <taxon>Neoptera</taxon>
        <taxon>Endopterygota</taxon>
        <taxon>Coleoptera</taxon>
        <taxon>Polyphaga</taxon>
        <taxon>Cucujiformia</taxon>
        <taxon>Chrysomeloidea</taxon>
        <taxon>Cerambycidae</taxon>
        <taxon>Lamiinae</taxon>
        <taxon>Monochamini</taxon>
        <taxon>Molorchus</taxon>
    </lineage>
</organism>
<dbReference type="SUPFAM" id="SSF54768">
    <property type="entry name" value="dsRNA-binding domain-like"/>
    <property type="match status" value="2"/>
</dbReference>
<protein>
    <recommendedName>
        <fullName evidence="3">DRBM domain-containing protein</fullName>
    </recommendedName>
</protein>
<evidence type="ECO:0000313" key="4">
    <source>
        <dbReference type="EMBL" id="KAJ8984459.1"/>
    </source>
</evidence>
<sequence>MYFINFLSFFTLVTYATSTFTTIEEIKHNFGSKHCIQGSFSTISINSAESNLLIEDNESTYLINNKSSTESRYEKSTLSKLHELAQYNDLKYFFKLDKEEHNLANIALENTEYGTPPAVSDKEHNKDTSTPTVLLNNLGAKFGLKITYYLMNKDKKAILNGNNMIIDGQFKKSYLQKLNDSIYADNHLLLRKDESQSKGPFTVMVEVGDLSFYGISYTIQSARHEAASKAVNGLIKQIQDGSLACAKEDWKEECRKAKINIKSPISLVCEAATLRELDIEFEIIKEDGPPHKRIFVTQCRLGHLITTGEGNSKKESKRVAAENMLNRMSELPKVPQEVLTKNILKENNKNKKKKKNKVIKTNFDMINMHIENLIDSVVESNPFGDMKSGKKFCKFFFEKDGKLLDSSKGPKPKKSGSKSSQDKILELSNLLKFEIQFMDINGNKEYYSLLSLHINPHHICLGNGPSMKMARNDAARSGLNLLKDIPFDSYFTDKKYTVLESEVKERIQLLLNQELSKEKS</sequence>
<feature type="domain" description="DRBM" evidence="3">
    <location>
        <begin position="130"/>
        <end position="236"/>
    </location>
</feature>
<dbReference type="PANTHER" id="PTHR46054">
    <property type="entry name" value="MATERNAL EFFECT PROTEIN STAUFEN"/>
    <property type="match status" value="1"/>
</dbReference>
<evidence type="ECO:0000256" key="1">
    <source>
        <dbReference type="PROSITE-ProRule" id="PRU00266"/>
    </source>
</evidence>
<keyword evidence="2" id="KW-0732">Signal</keyword>
<dbReference type="Pfam" id="PF00035">
    <property type="entry name" value="dsrm"/>
    <property type="match status" value="1"/>
</dbReference>
<dbReference type="InterPro" id="IPR014720">
    <property type="entry name" value="dsRBD_dom"/>
</dbReference>
<dbReference type="CDD" id="cd19861">
    <property type="entry name" value="DSRM_STAU_rpt5"/>
    <property type="match status" value="1"/>
</dbReference>
<dbReference type="Gene3D" id="3.30.160.20">
    <property type="match status" value="3"/>
</dbReference>
<dbReference type="SMART" id="SM00358">
    <property type="entry name" value="DSRM"/>
    <property type="match status" value="2"/>
</dbReference>
<dbReference type="PANTHER" id="PTHR46054:SF3">
    <property type="entry name" value="MATERNAL EFFECT PROTEIN STAUFEN"/>
    <property type="match status" value="1"/>
</dbReference>
<evidence type="ECO:0000259" key="3">
    <source>
        <dbReference type="PROSITE" id="PS50137"/>
    </source>
</evidence>
<evidence type="ECO:0000256" key="2">
    <source>
        <dbReference type="SAM" id="SignalP"/>
    </source>
</evidence>
<feature type="chain" id="PRO_5045083899" description="DRBM domain-containing protein" evidence="2">
    <location>
        <begin position="17"/>
        <end position="520"/>
    </location>
</feature>
<feature type="signal peptide" evidence="2">
    <location>
        <begin position="1"/>
        <end position="16"/>
    </location>
</feature>
<proteinExistence type="predicted"/>
<dbReference type="Proteomes" id="UP001162164">
    <property type="component" value="Unassembled WGS sequence"/>
</dbReference>
<evidence type="ECO:0000313" key="5">
    <source>
        <dbReference type="Proteomes" id="UP001162164"/>
    </source>
</evidence>
<keyword evidence="5" id="KW-1185">Reference proteome</keyword>
<name>A0ABQ9K3M1_9CUCU</name>
<dbReference type="PROSITE" id="PS50137">
    <property type="entry name" value="DS_RBD"/>
    <property type="match status" value="2"/>
</dbReference>
<comment type="caution">
    <text evidence="4">The sequence shown here is derived from an EMBL/GenBank/DDBJ whole genome shotgun (WGS) entry which is preliminary data.</text>
</comment>
<keyword evidence="1" id="KW-0694">RNA-binding</keyword>
<accession>A0ABQ9K3M1</accession>
<reference evidence="4" key="1">
    <citation type="journal article" date="2023" name="Insect Mol. Biol.">
        <title>Genome sequencing provides insights into the evolution of gene families encoding plant cell wall-degrading enzymes in longhorned beetles.</title>
        <authorList>
            <person name="Shin N.R."/>
            <person name="Okamura Y."/>
            <person name="Kirsch R."/>
            <person name="Pauchet Y."/>
        </authorList>
    </citation>
    <scope>NUCLEOTIDE SEQUENCE</scope>
    <source>
        <strain evidence="4">MMC_N1</strain>
    </source>
</reference>
<dbReference type="InterPro" id="IPR051740">
    <property type="entry name" value="DRBM-containing_protein"/>
</dbReference>